<evidence type="ECO:0000313" key="1">
    <source>
        <dbReference type="EMBL" id="RAT32496.1"/>
    </source>
</evidence>
<proteinExistence type="predicted"/>
<name>A0ABX9EME0_9GAMM</name>
<dbReference type="Proteomes" id="UP000250186">
    <property type="component" value="Unassembled WGS sequence"/>
</dbReference>
<dbReference type="PROSITE" id="PS51257">
    <property type="entry name" value="PROKAR_LIPOPROTEIN"/>
    <property type="match status" value="1"/>
</dbReference>
<gene>
    <name evidence="1" type="ORF">AU492_12285</name>
</gene>
<sequence length="177" mass="19159">MKKRLLTVSLTIVLTTLTGCSDSTINDLGFSNLNSILNPASQQETGNQAPQASGKETVQKYSPMTVSVDAAAFRLKHYYGFVSDTDIASAKNSGQGNAGWSASSISEGTGWQALPGVYYRMSRSWAGSDRLTLEISESNHKSVITATYISSNPEHLKPSWTARLWKQIPAVAQGEIR</sequence>
<organism evidence="1 2">
    <name type="scientific">Lonsdalea populi</name>
    <dbReference type="NCBI Taxonomy" id="1172565"/>
    <lineage>
        <taxon>Bacteria</taxon>
        <taxon>Pseudomonadati</taxon>
        <taxon>Pseudomonadota</taxon>
        <taxon>Gammaproteobacteria</taxon>
        <taxon>Enterobacterales</taxon>
        <taxon>Pectobacteriaceae</taxon>
        <taxon>Lonsdalea</taxon>
    </lineage>
</organism>
<keyword evidence="2" id="KW-1185">Reference proteome</keyword>
<comment type="caution">
    <text evidence="1">The sequence shown here is derived from an EMBL/GenBank/DDBJ whole genome shotgun (WGS) entry which is preliminary data.</text>
</comment>
<protein>
    <submittedName>
        <fullName evidence="1">Uncharacterized protein</fullName>
    </submittedName>
</protein>
<dbReference type="RefSeq" id="WP_112092581.1">
    <property type="nucleotide sequence ID" value="NZ_LUSR01000084.1"/>
</dbReference>
<evidence type="ECO:0000313" key="2">
    <source>
        <dbReference type="Proteomes" id="UP000250186"/>
    </source>
</evidence>
<reference evidence="1 2" key="1">
    <citation type="submission" date="2016-02" db="EMBL/GenBank/DDBJ databases">
        <title>Species-wide whole genome sequencing reveals diversity, host range in Lonsdalea quercina.</title>
        <authorList>
            <person name="Li Y."/>
        </authorList>
    </citation>
    <scope>NUCLEOTIDE SEQUENCE [LARGE SCALE GENOMIC DNA]</scope>
    <source>
        <strain evidence="1 2">CFCC 12721</strain>
    </source>
</reference>
<dbReference type="EMBL" id="LUSW01000028">
    <property type="protein sequence ID" value="RAT32496.1"/>
    <property type="molecule type" value="Genomic_DNA"/>
</dbReference>
<accession>A0ABX9EME0</accession>